<dbReference type="AlphaFoldDB" id="A0A8S4QXG0"/>
<dbReference type="Proteomes" id="UP000838756">
    <property type="component" value="Unassembled WGS sequence"/>
</dbReference>
<accession>A0A8S4QXG0</accession>
<keyword evidence="2" id="KW-1185">Reference proteome</keyword>
<protein>
    <submittedName>
        <fullName evidence="1">Jg3889 protein</fullName>
    </submittedName>
</protein>
<feature type="non-terminal residue" evidence="1">
    <location>
        <position position="1"/>
    </location>
</feature>
<dbReference type="EMBL" id="CAKXAJ010020132">
    <property type="protein sequence ID" value="CAH2220492.1"/>
    <property type="molecule type" value="Genomic_DNA"/>
</dbReference>
<comment type="caution">
    <text evidence="1">The sequence shown here is derived from an EMBL/GenBank/DDBJ whole genome shotgun (WGS) entry which is preliminary data.</text>
</comment>
<proteinExistence type="predicted"/>
<evidence type="ECO:0000313" key="1">
    <source>
        <dbReference type="EMBL" id="CAH2220492.1"/>
    </source>
</evidence>
<evidence type="ECO:0000313" key="2">
    <source>
        <dbReference type="Proteomes" id="UP000838756"/>
    </source>
</evidence>
<gene>
    <name evidence="1" type="primary">jg3889</name>
    <name evidence="1" type="ORF">PAEG_LOCUS6598</name>
</gene>
<reference evidence="1" key="1">
    <citation type="submission" date="2022-03" db="EMBL/GenBank/DDBJ databases">
        <authorList>
            <person name="Lindestad O."/>
        </authorList>
    </citation>
    <scope>NUCLEOTIDE SEQUENCE</scope>
</reference>
<sequence>RAWMAGVASNNGKFHEQQAKRLRAETAQREEEEDDTFENIMENSHTHTGFLAFFSFTVEACDILIA</sequence>
<name>A0A8S4QXG0_9NEOP</name>
<organism evidence="1 2">
    <name type="scientific">Pararge aegeria aegeria</name>
    <dbReference type="NCBI Taxonomy" id="348720"/>
    <lineage>
        <taxon>Eukaryota</taxon>
        <taxon>Metazoa</taxon>
        <taxon>Ecdysozoa</taxon>
        <taxon>Arthropoda</taxon>
        <taxon>Hexapoda</taxon>
        <taxon>Insecta</taxon>
        <taxon>Pterygota</taxon>
        <taxon>Neoptera</taxon>
        <taxon>Endopterygota</taxon>
        <taxon>Lepidoptera</taxon>
        <taxon>Glossata</taxon>
        <taxon>Ditrysia</taxon>
        <taxon>Papilionoidea</taxon>
        <taxon>Nymphalidae</taxon>
        <taxon>Satyrinae</taxon>
        <taxon>Satyrini</taxon>
        <taxon>Parargina</taxon>
        <taxon>Pararge</taxon>
    </lineage>
</organism>